<proteinExistence type="predicted"/>
<organism evidence="2 3">
    <name type="scientific">Colletotrichum salicis</name>
    <dbReference type="NCBI Taxonomy" id="1209931"/>
    <lineage>
        <taxon>Eukaryota</taxon>
        <taxon>Fungi</taxon>
        <taxon>Dikarya</taxon>
        <taxon>Ascomycota</taxon>
        <taxon>Pezizomycotina</taxon>
        <taxon>Sordariomycetes</taxon>
        <taxon>Hypocreomycetidae</taxon>
        <taxon>Glomerellales</taxon>
        <taxon>Glomerellaceae</taxon>
        <taxon>Colletotrichum</taxon>
        <taxon>Colletotrichum acutatum species complex</taxon>
    </lineage>
</organism>
<evidence type="ECO:0000256" key="1">
    <source>
        <dbReference type="SAM" id="MobiDB-lite"/>
    </source>
</evidence>
<keyword evidence="3" id="KW-1185">Reference proteome</keyword>
<accession>A0A135TMK2</accession>
<evidence type="ECO:0000313" key="3">
    <source>
        <dbReference type="Proteomes" id="UP000070121"/>
    </source>
</evidence>
<protein>
    <submittedName>
        <fullName evidence="2">Uncharacterized protein</fullName>
    </submittedName>
</protein>
<evidence type="ECO:0000313" key="2">
    <source>
        <dbReference type="EMBL" id="KXH49423.1"/>
    </source>
</evidence>
<reference evidence="2 3" key="1">
    <citation type="submission" date="2014-02" db="EMBL/GenBank/DDBJ databases">
        <title>The genome sequence of Colletotrichum salicis CBS 607.94.</title>
        <authorList>
            <person name="Baroncelli R."/>
            <person name="Thon M.R."/>
        </authorList>
    </citation>
    <scope>NUCLEOTIDE SEQUENCE [LARGE SCALE GENOMIC DNA]</scope>
    <source>
        <strain evidence="2 3">CBS 607.94</strain>
    </source>
</reference>
<dbReference type="EMBL" id="JFFI01001929">
    <property type="protein sequence ID" value="KXH49423.1"/>
    <property type="molecule type" value="Genomic_DNA"/>
</dbReference>
<feature type="compositionally biased region" description="Polar residues" evidence="1">
    <location>
        <begin position="145"/>
        <end position="160"/>
    </location>
</feature>
<feature type="region of interest" description="Disordered" evidence="1">
    <location>
        <begin position="126"/>
        <end position="173"/>
    </location>
</feature>
<gene>
    <name evidence="2" type="ORF">CSAL01_12860</name>
</gene>
<comment type="caution">
    <text evidence="2">The sequence shown here is derived from an EMBL/GenBank/DDBJ whole genome shotgun (WGS) entry which is preliminary data.</text>
</comment>
<name>A0A135TMK2_9PEZI</name>
<dbReference type="Proteomes" id="UP000070121">
    <property type="component" value="Unassembled WGS sequence"/>
</dbReference>
<dbReference type="AlphaFoldDB" id="A0A135TMK2"/>
<sequence length="173" mass="19123">MIGGILRPKSTYLSTLAPPASPDPLFPRYTCLLLFLLFLTTAERYVSTLVIVDVDTAGSTLARLRCCIPVTTSTPQSTTTYHPAIQSRSLQNQQRMHSNIACWTSRHALQTPYGFLDPALTITIAKRRPHGRPSSNRPGEWPATDFSSSAPPNRLHQSPSWDVCPPSATPYCR</sequence>